<dbReference type="EMBL" id="LAZR01006934">
    <property type="protein sequence ID" value="KKM88620.1"/>
    <property type="molecule type" value="Genomic_DNA"/>
</dbReference>
<dbReference type="Gene3D" id="3.40.50.1010">
    <property type="entry name" value="5'-nuclease"/>
    <property type="match status" value="1"/>
</dbReference>
<dbReference type="InterPro" id="IPR029060">
    <property type="entry name" value="PIN-like_dom_sf"/>
</dbReference>
<reference evidence="2" key="1">
    <citation type="journal article" date="2015" name="Nature">
        <title>Complex archaea that bridge the gap between prokaryotes and eukaryotes.</title>
        <authorList>
            <person name="Spang A."/>
            <person name="Saw J.H."/>
            <person name="Jorgensen S.L."/>
            <person name="Zaremba-Niedzwiedzka K."/>
            <person name="Martijn J."/>
            <person name="Lind A.E."/>
            <person name="van Eijk R."/>
            <person name="Schleper C."/>
            <person name="Guy L."/>
            <person name="Ettema T.J."/>
        </authorList>
    </citation>
    <scope>NUCLEOTIDE SEQUENCE</scope>
</reference>
<dbReference type="Pfam" id="PF01850">
    <property type="entry name" value="PIN"/>
    <property type="match status" value="1"/>
</dbReference>
<dbReference type="InterPro" id="IPR002716">
    <property type="entry name" value="PIN_dom"/>
</dbReference>
<accession>A0A0F9NIG0</accession>
<dbReference type="SUPFAM" id="SSF88723">
    <property type="entry name" value="PIN domain-like"/>
    <property type="match status" value="1"/>
</dbReference>
<comment type="caution">
    <text evidence="2">The sequence shown here is derived from an EMBL/GenBank/DDBJ whole genome shotgun (WGS) entry which is preliminary data.</text>
</comment>
<protein>
    <recommendedName>
        <fullName evidence="1">PIN domain-containing protein</fullName>
    </recommendedName>
</protein>
<evidence type="ECO:0000259" key="1">
    <source>
        <dbReference type="Pfam" id="PF01850"/>
    </source>
</evidence>
<organism evidence="2">
    <name type="scientific">marine sediment metagenome</name>
    <dbReference type="NCBI Taxonomy" id="412755"/>
    <lineage>
        <taxon>unclassified sequences</taxon>
        <taxon>metagenomes</taxon>
        <taxon>ecological metagenomes</taxon>
    </lineage>
</organism>
<proteinExistence type="predicted"/>
<dbReference type="AlphaFoldDB" id="A0A0F9NIG0"/>
<feature type="domain" description="PIN" evidence="1">
    <location>
        <begin position="10"/>
        <end position="116"/>
    </location>
</feature>
<name>A0A0F9NIG0_9ZZZZ</name>
<sequence>MSKNLQSNSIVIDTGVLVELLENSELGKIFSKQFLENPQFEKYYISPITDTELKYIFCRRSGSQEAKKIVSNFLQNFIICSESTLRDEAFRIKCHFPISLADSYSLAVSIVFNIPLCMKKEKEIQNNITKLSKEAKIIFIDDYT</sequence>
<gene>
    <name evidence="2" type="ORF">LCGC14_1256900</name>
</gene>
<evidence type="ECO:0000313" key="2">
    <source>
        <dbReference type="EMBL" id="KKM88620.1"/>
    </source>
</evidence>